<keyword evidence="11" id="KW-1185">Reference proteome</keyword>
<evidence type="ECO:0000313" key="11">
    <source>
        <dbReference type="Proteomes" id="UP000319769"/>
    </source>
</evidence>
<dbReference type="Gene3D" id="1.10.540.10">
    <property type="entry name" value="Acyl-CoA dehydrogenase/oxidase, N-terminal domain"/>
    <property type="match status" value="1"/>
</dbReference>
<protein>
    <submittedName>
        <fullName evidence="10">Acyl-CoA dehydrogenase</fullName>
    </submittedName>
</protein>
<dbReference type="InterPro" id="IPR009075">
    <property type="entry name" value="AcylCo_DH/oxidase_C"/>
</dbReference>
<evidence type="ECO:0000256" key="2">
    <source>
        <dbReference type="ARBA" id="ARBA00009347"/>
    </source>
</evidence>
<dbReference type="PANTHER" id="PTHR43884">
    <property type="entry name" value="ACYL-COA DEHYDROGENASE"/>
    <property type="match status" value="1"/>
</dbReference>
<comment type="similarity">
    <text evidence="2 6">Belongs to the acyl-CoA dehydrogenase family.</text>
</comment>
<comment type="cofactor">
    <cofactor evidence="1 6">
        <name>FAD</name>
        <dbReference type="ChEBI" id="CHEBI:57692"/>
    </cofactor>
</comment>
<comment type="caution">
    <text evidence="10">The sequence shown here is derived from an EMBL/GenBank/DDBJ whole genome shotgun (WGS) entry which is preliminary data.</text>
</comment>
<keyword evidence="4 6" id="KW-0274">FAD</keyword>
<dbReference type="Pfam" id="PF00441">
    <property type="entry name" value="Acyl-CoA_dh_1"/>
    <property type="match status" value="1"/>
</dbReference>
<feature type="domain" description="Acyl-CoA dehydrogenase/oxidase N-terminal" evidence="9">
    <location>
        <begin position="7"/>
        <end position="118"/>
    </location>
</feature>
<dbReference type="RefSeq" id="WP_144747082.1">
    <property type="nucleotide sequence ID" value="NZ_VMNW02000007.1"/>
</dbReference>
<accession>A0A5N0VID2</accession>
<evidence type="ECO:0000259" key="7">
    <source>
        <dbReference type="Pfam" id="PF00441"/>
    </source>
</evidence>
<sequence>MASVFGEERDELRRVLRKFCTDHSGEAQVRRLLDSDQGYDKAVWEQLTGQLGLAGLAVPEDYGGSGFSQVEVAIVAEETGRALLGAPWLSSAVLAANLLLETGGDQARELLPGLCAGEVVATAGLVESARDWDPGAVETTAEQRDGGWRLSGEKLYVLDGGAAGILLVTATTSAGVSLFLVRAGAAGLAVSPMETMDRTRRLSRIALADTPAELLGEEGAALPAVERALDLVSLALAAEDVGGALRLVEMSAEYARTREQFGKPIGGFQAIKQKLADMLMAVELAKAAVYRVADCAVHDPAALPAEASMAKALCSDTFVRIAYDTIQVHGGIGFTWEHPAHLYFRRAKSNAALFGTPDQHRELVARRMGI</sequence>
<dbReference type="Gene3D" id="1.20.140.10">
    <property type="entry name" value="Butyryl-CoA Dehydrogenase, subunit A, domain 3"/>
    <property type="match status" value="1"/>
</dbReference>
<dbReference type="Pfam" id="PF02771">
    <property type="entry name" value="Acyl-CoA_dh_N"/>
    <property type="match status" value="1"/>
</dbReference>
<dbReference type="InterPro" id="IPR037069">
    <property type="entry name" value="AcylCoA_DH/ox_N_sf"/>
</dbReference>
<reference evidence="10" key="1">
    <citation type="submission" date="2019-09" db="EMBL/GenBank/DDBJ databases">
        <authorList>
            <person name="Teo W.F.A."/>
            <person name="Duangmal K."/>
        </authorList>
    </citation>
    <scope>NUCLEOTIDE SEQUENCE [LARGE SCALE GENOMIC DNA]</scope>
    <source>
        <strain evidence="10">K81G1</strain>
    </source>
</reference>
<evidence type="ECO:0000256" key="1">
    <source>
        <dbReference type="ARBA" id="ARBA00001974"/>
    </source>
</evidence>
<evidence type="ECO:0000256" key="4">
    <source>
        <dbReference type="ARBA" id="ARBA00022827"/>
    </source>
</evidence>
<proteinExistence type="inferred from homology"/>
<dbReference type="AlphaFoldDB" id="A0A5N0VID2"/>
<dbReference type="InterPro" id="IPR046373">
    <property type="entry name" value="Acyl-CoA_Oxase/DH_mid-dom_sf"/>
</dbReference>
<feature type="domain" description="Acyl-CoA oxidase/dehydrogenase middle" evidence="8">
    <location>
        <begin position="130"/>
        <end position="195"/>
    </location>
</feature>
<dbReference type="InterPro" id="IPR013786">
    <property type="entry name" value="AcylCoA_DH/ox_N"/>
</dbReference>
<feature type="domain" description="Acyl-CoA dehydrogenase/oxidase C-terminal" evidence="7">
    <location>
        <begin position="225"/>
        <end position="368"/>
    </location>
</feature>
<dbReference type="Gene3D" id="2.40.110.10">
    <property type="entry name" value="Butyryl-CoA Dehydrogenase, subunit A, domain 2"/>
    <property type="match status" value="1"/>
</dbReference>
<name>A0A5N0VID2_9PSEU</name>
<organism evidence="10 11">
    <name type="scientific">Amycolatopsis acidicola</name>
    <dbReference type="NCBI Taxonomy" id="2596893"/>
    <lineage>
        <taxon>Bacteria</taxon>
        <taxon>Bacillati</taxon>
        <taxon>Actinomycetota</taxon>
        <taxon>Actinomycetes</taxon>
        <taxon>Pseudonocardiales</taxon>
        <taxon>Pseudonocardiaceae</taxon>
        <taxon>Amycolatopsis</taxon>
    </lineage>
</organism>
<evidence type="ECO:0000256" key="6">
    <source>
        <dbReference type="RuleBase" id="RU362125"/>
    </source>
</evidence>
<evidence type="ECO:0000256" key="5">
    <source>
        <dbReference type="ARBA" id="ARBA00023002"/>
    </source>
</evidence>
<keyword evidence="3 6" id="KW-0285">Flavoprotein</keyword>
<keyword evidence="5 6" id="KW-0560">Oxidoreductase</keyword>
<evidence type="ECO:0000313" key="10">
    <source>
        <dbReference type="EMBL" id="KAA9164432.1"/>
    </source>
</evidence>
<dbReference type="Proteomes" id="UP000319769">
    <property type="component" value="Unassembled WGS sequence"/>
</dbReference>
<dbReference type="InterPro" id="IPR006091">
    <property type="entry name" value="Acyl-CoA_Oxase/DH_mid-dom"/>
</dbReference>
<dbReference type="OrthoDB" id="8677713at2"/>
<dbReference type="SUPFAM" id="SSF56645">
    <property type="entry name" value="Acyl-CoA dehydrogenase NM domain-like"/>
    <property type="match status" value="1"/>
</dbReference>
<dbReference type="CDD" id="cd00567">
    <property type="entry name" value="ACAD"/>
    <property type="match status" value="1"/>
</dbReference>
<evidence type="ECO:0000256" key="3">
    <source>
        <dbReference type="ARBA" id="ARBA00022630"/>
    </source>
</evidence>
<evidence type="ECO:0000259" key="9">
    <source>
        <dbReference type="Pfam" id="PF02771"/>
    </source>
</evidence>
<dbReference type="EMBL" id="VMNW02000007">
    <property type="protein sequence ID" value="KAA9164432.1"/>
    <property type="molecule type" value="Genomic_DNA"/>
</dbReference>
<dbReference type="Pfam" id="PF02770">
    <property type="entry name" value="Acyl-CoA_dh_M"/>
    <property type="match status" value="1"/>
</dbReference>
<dbReference type="InterPro" id="IPR036250">
    <property type="entry name" value="AcylCo_DH-like_C"/>
</dbReference>
<dbReference type="GO" id="GO:0050660">
    <property type="term" value="F:flavin adenine dinucleotide binding"/>
    <property type="evidence" value="ECO:0007669"/>
    <property type="project" value="InterPro"/>
</dbReference>
<dbReference type="GO" id="GO:0003995">
    <property type="term" value="F:acyl-CoA dehydrogenase activity"/>
    <property type="evidence" value="ECO:0007669"/>
    <property type="project" value="TreeGrafter"/>
</dbReference>
<dbReference type="InterPro" id="IPR009100">
    <property type="entry name" value="AcylCoA_DH/oxidase_NM_dom_sf"/>
</dbReference>
<evidence type="ECO:0000259" key="8">
    <source>
        <dbReference type="Pfam" id="PF02770"/>
    </source>
</evidence>
<dbReference type="SUPFAM" id="SSF47203">
    <property type="entry name" value="Acyl-CoA dehydrogenase C-terminal domain-like"/>
    <property type="match status" value="1"/>
</dbReference>
<gene>
    <name evidence="10" type="ORF">FPZ12_007515</name>
</gene>
<dbReference type="PANTHER" id="PTHR43884:SF20">
    <property type="entry name" value="ACYL-COA DEHYDROGENASE FADE28"/>
    <property type="match status" value="1"/>
</dbReference>